<name>A0A9Q3UWB7_9FLAO</name>
<dbReference type="EMBL" id="JACXXP010000002">
    <property type="protein sequence ID" value="MBD3903786.1"/>
    <property type="molecule type" value="Genomic_DNA"/>
</dbReference>
<dbReference type="AlphaFoldDB" id="A0A9Q3UWB7"/>
<dbReference type="RefSeq" id="WP_191178381.1">
    <property type="nucleotide sequence ID" value="NZ_JACXXP010000002.1"/>
</dbReference>
<protein>
    <submittedName>
        <fullName evidence="3">Uncharacterized protein</fullName>
    </submittedName>
</protein>
<evidence type="ECO:0000256" key="1">
    <source>
        <dbReference type="SAM" id="MobiDB-lite"/>
    </source>
</evidence>
<dbReference type="EMBL" id="JAJJML010000001">
    <property type="protein sequence ID" value="MCC9034860.1"/>
    <property type="molecule type" value="Genomic_DNA"/>
</dbReference>
<comment type="caution">
    <text evidence="3">The sequence shown here is derived from an EMBL/GenBank/DDBJ whole genome shotgun (WGS) entry which is preliminary data.</text>
</comment>
<accession>A0A9Q3UWB7</accession>
<sequence length="52" mass="5722">MLRCPIAIGMEAVILFLDSDARKNLKKDMSGQPDPSGWKSQGKGIAQNNKVY</sequence>
<reference evidence="2" key="3">
    <citation type="submission" date="2024-05" db="EMBL/GenBank/DDBJ databases">
        <title>Description of novel Chryseobacterium sp. strain C-2.</title>
        <authorList>
            <person name="Saticioglu I.B."/>
        </authorList>
    </citation>
    <scope>NUCLEOTIDE SEQUENCE</scope>
    <source>
        <strain evidence="2">C-2</strain>
    </source>
</reference>
<feature type="region of interest" description="Disordered" evidence="1">
    <location>
        <begin position="25"/>
        <end position="52"/>
    </location>
</feature>
<evidence type="ECO:0000313" key="3">
    <source>
        <dbReference type="EMBL" id="MCC9034860.1"/>
    </source>
</evidence>
<keyword evidence="4" id="KW-1185">Reference proteome</keyword>
<reference evidence="4" key="2">
    <citation type="submission" date="2023-07" db="EMBL/GenBank/DDBJ databases">
        <title>Description of novel Chryseobacterium sp. strain C-2.</title>
        <authorList>
            <person name="Saticioglu I.B."/>
        </authorList>
    </citation>
    <scope>NUCLEOTIDE SEQUENCE [LARGE SCALE GENOMIC DNA]</scope>
    <source>
        <strain evidence="4">C-2</strain>
    </source>
</reference>
<reference evidence="3" key="1">
    <citation type="submission" date="2021-11" db="EMBL/GenBank/DDBJ databases">
        <title>Description of novel Chryseobacterium species.</title>
        <authorList>
            <person name="Saticioglu I.B."/>
            <person name="Ay H."/>
            <person name="Altun S."/>
            <person name="Duman M."/>
        </authorList>
    </citation>
    <scope>NUCLEOTIDE SEQUENCE</scope>
    <source>
        <strain evidence="3">C-39</strain>
    </source>
</reference>
<dbReference type="Proteomes" id="UP000603715">
    <property type="component" value="Unassembled WGS sequence"/>
</dbReference>
<organism evidence="3 5">
    <name type="scientific">Chryseobacterium muglaense</name>
    <dbReference type="NCBI Taxonomy" id="2893752"/>
    <lineage>
        <taxon>Bacteria</taxon>
        <taxon>Pseudomonadati</taxon>
        <taxon>Bacteroidota</taxon>
        <taxon>Flavobacteriia</taxon>
        <taxon>Flavobacteriales</taxon>
        <taxon>Weeksellaceae</taxon>
        <taxon>Chryseobacterium group</taxon>
        <taxon>Chryseobacterium</taxon>
    </lineage>
</organism>
<evidence type="ECO:0000313" key="4">
    <source>
        <dbReference type="Proteomes" id="UP000603715"/>
    </source>
</evidence>
<dbReference type="Proteomes" id="UP001107960">
    <property type="component" value="Unassembled WGS sequence"/>
</dbReference>
<evidence type="ECO:0000313" key="2">
    <source>
        <dbReference type="EMBL" id="MBD3903786.1"/>
    </source>
</evidence>
<gene>
    <name evidence="2" type="ORF">IEW27_04150</name>
    <name evidence="3" type="ORF">LNP80_11455</name>
</gene>
<proteinExistence type="predicted"/>
<evidence type="ECO:0000313" key="5">
    <source>
        <dbReference type="Proteomes" id="UP001107960"/>
    </source>
</evidence>